<evidence type="ECO:0000259" key="1">
    <source>
        <dbReference type="Pfam" id="PF17109"/>
    </source>
</evidence>
<dbReference type="Proteomes" id="UP001201163">
    <property type="component" value="Unassembled WGS sequence"/>
</dbReference>
<reference evidence="2" key="1">
    <citation type="submission" date="2022-01" db="EMBL/GenBank/DDBJ databases">
        <title>Comparative genomics reveals a dynamic genome evolution in the ectomycorrhizal milk-cap (Lactarius) mushrooms.</title>
        <authorList>
            <consortium name="DOE Joint Genome Institute"/>
            <person name="Lebreton A."/>
            <person name="Tang N."/>
            <person name="Kuo A."/>
            <person name="LaButti K."/>
            <person name="Drula E."/>
            <person name="Barry K."/>
            <person name="Clum A."/>
            <person name="Lipzen A."/>
            <person name="Mousain D."/>
            <person name="Ng V."/>
            <person name="Wang R."/>
            <person name="Wang X."/>
            <person name="Dai Y."/>
            <person name="Henrissat B."/>
            <person name="Grigoriev I.V."/>
            <person name="Guerin-Laguette A."/>
            <person name="Yu F."/>
            <person name="Martin F.M."/>
        </authorList>
    </citation>
    <scope>NUCLEOTIDE SEQUENCE</scope>
    <source>
        <strain evidence="2">QP</strain>
    </source>
</reference>
<evidence type="ECO:0000313" key="3">
    <source>
        <dbReference type="Proteomes" id="UP001201163"/>
    </source>
</evidence>
<dbReference type="Pfam" id="PF17109">
    <property type="entry name" value="Goodbye"/>
    <property type="match status" value="1"/>
</dbReference>
<accession>A0AAD4QAI3</accession>
<gene>
    <name evidence="2" type="ORF">EDB92DRAFT_730780</name>
</gene>
<protein>
    <recommendedName>
        <fullName evidence="1">Fungal STAND N-terminal Goodbye domain-containing protein</fullName>
    </recommendedName>
</protein>
<dbReference type="InterPro" id="IPR031350">
    <property type="entry name" value="Goodbye_dom"/>
</dbReference>
<organism evidence="2 3">
    <name type="scientific">Lactarius akahatsu</name>
    <dbReference type="NCBI Taxonomy" id="416441"/>
    <lineage>
        <taxon>Eukaryota</taxon>
        <taxon>Fungi</taxon>
        <taxon>Dikarya</taxon>
        <taxon>Basidiomycota</taxon>
        <taxon>Agaricomycotina</taxon>
        <taxon>Agaricomycetes</taxon>
        <taxon>Russulales</taxon>
        <taxon>Russulaceae</taxon>
        <taxon>Lactarius</taxon>
    </lineage>
</organism>
<feature type="domain" description="Fungal STAND N-terminal Goodbye" evidence="1">
    <location>
        <begin position="70"/>
        <end position="193"/>
    </location>
</feature>
<sequence length="315" mass="34664">MSIFAYRSRFPHVHVCTGARRHLTDGLAMRRCTSLVLLHNLIGSSAVATPVMSQTPTTATASSRFQAIFNVALQSYQKQTKTDLVTHPLASQLQSCDSTSAILAVLQDQVREFDQVRSGDERLTKWLIPTVNVLYAFSAAVSEGVGLVFSPAKVIFAGIGVFLLAAKDVAASKDTLAELFERIGFFFDRLESYTEVTPTAAMTNIITKIMVEVLTIFGIATKELRRGSTKKFLKKLAGRADLEDAVKKLDRLTQEEARMALAEVLKITHIVHDGVKVVDGKVESMDDKVADVDEKVEDIGDRVQCVDDKTARKQN</sequence>
<evidence type="ECO:0000313" key="2">
    <source>
        <dbReference type="EMBL" id="KAH8990862.1"/>
    </source>
</evidence>
<name>A0AAD4QAI3_9AGAM</name>
<dbReference type="EMBL" id="JAKELL010000029">
    <property type="protein sequence ID" value="KAH8990862.1"/>
    <property type="molecule type" value="Genomic_DNA"/>
</dbReference>
<comment type="caution">
    <text evidence="2">The sequence shown here is derived from an EMBL/GenBank/DDBJ whole genome shotgun (WGS) entry which is preliminary data.</text>
</comment>
<keyword evidence="3" id="KW-1185">Reference proteome</keyword>
<proteinExistence type="predicted"/>
<dbReference type="AlphaFoldDB" id="A0AAD4QAI3"/>